<gene>
    <name evidence="2" type="ORF">C8J48_0235</name>
</gene>
<sequence>MTEKPPYKKRRISMQLSTKDLNYLKDELSWELLAFKKCHHYAQECQDQQVKQLIDQMGRMHQQHYQQLLNHLNTGGVMPTPAQGPTNPKPMSQ</sequence>
<proteinExistence type="predicted"/>
<organism evidence="2 3">
    <name type="scientific">Desmospora activa DSM 45169</name>
    <dbReference type="NCBI Taxonomy" id="1121389"/>
    <lineage>
        <taxon>Bacteria</taxon>
        <taxon>Bacillati</taxon>
        <taxon>Bacillota</taxon>
        <taxon>Bacilli</taxon>
        <taxon>Bacillales</taxon>
        <taxon>Thermoactinomycetaceae</taxon>
        <taxon>Desmospora</taxon>
    </lineage>
</organism>
<accession>A0A2T4Z726</accession>
<evidence type="ECO:0000256" key="1">
    <source>
        <dbReference type="SAM" id="MobiDB-lite"/>
    </source>
</evidence>
<dbReference type="Proteomes" id="UP000241639">
    <property type="component" value="Unassembled WGS sequence"/>
</dbReference>
<dbReference type="AlphaFoldDB" id="A0A2T4Z726"/>
<evidence type="ECO:0008006" key="4">
    <source>
        <dbReference type="Google" id="ProtNLM"/>
    </source>
</evidence>
<dbReference type="SUPFAM" id="SSF47240">
    <property type="entry name" value="Ferritin-like"/>
    <property type="match status" value="1"/>
</dbReference>
<feature type="compositionally biased region" description="Polar residues" evidence="1">
    <location>
        <begin position="83"/>
        <end position="93"/>
    </location>
</feature>
<comment type="caution">
    <text evidence="2">The sequence shown here is derived from an EMBL/GenBank/DDBJ whole genome shotgun (WGS) entry which is preliminary data.</text>
</comment>
<keyword evidence="3" id="KW-1185">Reference proteome</keyword>
<dbReference type="Gene3D" id="1.20.1260.10">
    <property type="match status" value="1"/>
</dbReference>
<feature type="region of interest" description="Disordered" evidence="1">
    <location>
        <begin position="73"/>
        <end position="93"/>
    </location>
</feature>
<dbReference type="EMBL" id="PZZP01000001">
    <property type="protein sequence ID" value="PTM57684.1"/>
    <property type="molecule type" value="Genomic_DNA"/>
</dbReference>
<dbReference type="InterPro" id="IPR009078">
    <property type="entry name" value="Ferritin-like_SF"/>
</dbReference>
<evidence type="ECO:0000313" key="2">
    <source>
        <dbReference type="EMBL" id="PTM57684.1"/>
    </source>
</evidence>
<name>A0A2T4Z726_9BACL</name>
<protein>
    <recommendedName>
        <fullName evidence="4">Coat F domain-containing protein</fullName>
    </recommendedName>
</protein>
<reference evidence="2 3" key="1">
    <citation type="submission" date="2018-04" db="EMBL/GenBank/DDBJ databases">
        <title>Genomic Encyclopedia of Archaeal and Bacterial Type Strains, Phase II (KMG-II): from individual species to whole genera.</title>
        <authorList>
            <person name="Goeker M."/>
        </authorList>
    </citation>
    <scope>NUCLEOTIDE SEQUENCE [LARGE SCALE GENOMIC DNA]</scope>
    <source>
        <strain evidence="2 3">DSM 45169</strain>
    </source>
</reference>
<dbReference type="InterPro" id="IPR012347">
    <property type="entry name" value="Ferritin-like"/>
</dbReference>
<evidence type="ECO:0000313" key="3">
    <source>
        <dbReference type="Proteomes" id="UP000241639"/>
    </source>
</evidence>